<dbReference type="STRING" id="1123402.SAMN02583745_02866"/>
<dbReference type="EMBL" id="FOHV01000046">
    <property type="protein sequence ID" value="SET60765.1"/>
    <property type="molecule type" value="Genomic_DNA"/>
</dbReference>
<dbReference type="Proteomes" id="UP000242642">
    <property type="component" value="Unassembled WGS sequence"/>
</dbReference>
<accession>A0A1I0FQV1</accession>
<name>A0A1I0FQV1_9GAMM</name>
<evidence type="ECO:0000313" key="3">
    <source>
        <dbReference type="EMBL" id="SET60765.1"/>
    </source>
</evidence>
<keyword evidence="4" id="KW-1185">Reference proteome</keyword>
<dbReference type="InterPro" id="IPR018769">
    <property type="entry name" value="VgrG2_DUF2345"/>
</dbReference>
<feature type="compositionally biased region" description="Acidic residues" evidence="1">
    <location>
        <begin position="176"/>
        <end position="186"/>
    </location>
</feature>
<proteinExistence type="predicted"/>
<organism evidence="3 4">
    <name type="scientific">Thorsellia anophelis DSM 18579</name>
    <dbReference type="NCBI Taxonomy" id="1123402"/>
    <lineage>
        <taxon>Bacteria</taxon>
        <taxon>Pseudomonadati</taxon>
        <taxon>Pseudomonadota</taxon>
        <taxon>Gammaproteobacteria</taxon>
        <taxon>Enterobacterales</taxon>
        <taxon>Thorselliaceae</taxon>
        <taxon>Thorsellia</taxon>
    </lineage>
</organism>
<reference evidence="4" key="1">
    <citation type="submission" date="2016-10" db="EMBL/GenBank/DDBJ databases">
        <authorList>
            <person name="Varghese N."/>
            <person name="Submissions S."/>
        </authorList>
    </citation>
    <scope>NUCLEOTIDE SEQUENCE [LARGE SCALE GENOMIC DNA]</scope>
    <source>
        <strain evidence="4">DSM 18579</strain>
    </source>
</reference>
<sequence>MGIKIVANQGEISVQAQNDLMELIARKSISITSTEDEIFITAKKKITINANGSYITLDSSKIEHGTTGDFIVKSATFEQIGPASYTPKLPQFPILNEGKHSLRFVFEGANTVVNAMDWLIGTPYKIRGCFGDIKSSGVIDETGKLARAIVDEAEELILTIGKETWDMLDLSSSEGSSEDDMEEDVITQDKGSLEESLESDPYIDKLEPDSYGLSADLIKKIFGTSNGEDE</sequence>
<evidence type="ECO:0000313" key="4">
    <source>
        <dbReference type="Proteomes" id="UP000242642"/>
    </source>
</evidence>
<evidence type="ECO:0000256" key="1">
    <source>
        <dbReference type="SAM" id="MobiDB-lite"/>
    </source>
</evidence>
<protein>
    <recommendedName>
        <fullName evidence="2">DUF2345 domain-containing protein</fullName>
    </recommendedName>
</protein>
<dbReference type="AlphaFoldDB" id="A0A1I0FQV1"/>
<gene>
    <name evidence="3" type="ORF">SAMN02583745_02866</name>
</gene>
<feature type="region of interest" description="Disordered" evidence="1">
    <location>
        <begin position="170"/>
        <end position="203"/>
    </location>
</feature>
<feature type="domain" description="DUF2345" evidence="2">
    <location>
        <begin position="2"/>
        <end position="83"/>
    </location>
</feature>
<evidence type="ECO:0000259" key="2">
    <source>
        <dbReference type="Pfam" id="PF10106"/>
    </source>
</evidence>
<dbReference type="OrthoDB" id="6710627at2"/>
<dbReference type="Pfam" id="PF10106">
    <property type="entry name" value="DUF2345"/>
    <property type="match status" value="1"/>
</dbReference>